<accession>A0A1Y6CPM8</accession>
<dbReference type="STRING" id="1513793.SAMN06296036_13551"/>
<evidence type="ECO:0000313" key="2">
    <source>
        <dbReference type="Proteomes" id="UP000192907"/>
    </source>
</evidence>
<organism evidence="1 2">
    <name type="scientific">Pseudobacteriovorax antillogorgiicola</name>
    <dbReference type="NCBI Taxonomy" id="1513793"/>
    <lineage>
        <taxon>Bacteria</taxon>
        <taxon>Pseudomonadati</taxon>
        <taxon>Bdellovibrionota</taxon>
        <taxon>Oligoflexia</taxon>
        <taxon>Oligoflexales</taxon>
        <taxon>Pseudobacteriovoracaceae</taxon>
        <taxon>Pseudobacteriovorax</taxon>
    </lineage>
</organism>
<dbReference type="EMBL" id="FWZT01000035">
    <property type="protein sequence ID" value="SMF80742.1"/>
    <property type="molecule type" value="Genomic_DNA"/>
</dbReference>
<keyword evidence="2" id="KW-1185">Reference proteome</keyword>
<evidence type="ECO:0000313" key="1">
    <source>
        <dbReference type="EMBL" id="SMF80742.1"/>
    </source>
</evidence>
<sequence>MQRDVSQAEFAKLIGVSKAAITQQISSGKRLNKSISRSNGKVSIDIVKGILEWFGNADQTKYRKGQQNHSDLTKLSEGIMDPKDSNAMKIHYSALNEKLEYESEAKILMPKEKIRNEVFQSFRGLRDNLLNTPNEISGDLRRSIDRFLDDEFGDNTSTRLSKDVETIITEARRSMAGEIKKLLSSLSDAIEEVSRA</sequence>
<protein>
    <submittedName>
        <fullName evidence="1">Uncharacterized protein</fullName>
    </submittedName>
</protein>
<proteinExistence type="predicted"/>
<dbReference type="RefSeq" id="WP_132325679.1">
    <property type="nucleotide sequence ID" value="NZ_FWZT01000035.1"/>
</dbReference>
<dbReference type="Proteomes" id="UP000192907">
    <property type="component" value="Unassembled WGS sequence"/>
</dbReference>
<dbReference type="AlphaFoldDB" id="A0A1Y6CPM8"/>
<reference evidence="2" key="1">
    <citation type="submission" date="2017-04" db="EMBL/GenBank/DDBJ databases">
        <authorList>
            <person name="Varghese N."/>
            <person name="Submissions S."/>
        </authorList>
    </citation>
    <scope>NUCLEOTIDE SEQUENCE [LARGE SCALE GENOMIC DNA]</scope>
    <source>
        <strain evidence="2">RKEM611</strain>
    </source>
</reference>
<name>A0A1Y6CPM8_9BACT</name>
<gene>
    <name evidence="1" type="ORF">SAMN06296036_13551</name>
</gene>